<name>A0AAN5I7Z9_9BILA</name>
<feature type="non-terminal residue" evidence="2">
    <location>
        <position position="145"/>
    </location>
</feature>
<organism evidence="2 3">
    <name type="scientific">Pristionchus mayeri</name>
    <dbReference type="NCBI Taxonomy" id="1317129"/>
    <lineage>
        <taxon>Eukaryota</taxon>
        <taxon>Metazoa</taxon>
        <taxon>Ecdysozoa</taxon>
        <taxon>Nematoda</taxon>
        <taxon>Chromadorea</taxon>
        <taxon>Rhabditida</taxon>
        <taxon>Rhabditina</taxon>
        <taxon>Diplogasteromorpha</taxon>
        <taxon>Diplogasteroidea</taxon>
        <taxon>Neodiplogasteridae</taxon>
        <taxon>Pristionchus</taxon>
    </lineage>
</organism>
<feature type="compositionally biased region" description="Polar residues" evidence="1">
    <location>
        <begin position="37"/>
        <end position="60"/>
    </location>
</feature>
<dbReference type="AlphaFoldDB" id="A0AAN5I7Z9"/>
<dbReference type="Proteomes" id="UP001328107">
    <property type="component" value="Unassembled WGS sequence"/>
</dbReference>
<sequence>RLYASKKDEDDSADSQLANDNEILKAMMADYTRQQRKPVSSSNRFREQSTSMRTPNSPTTYAAKRNNVAAASNENSLANNTMSTRNSNYAAQRNNVAAASNEKELASIPDSVSIQILSNGTTHMAPCIAIRTPRQTYLFNAPEGT</sequence>
<dbReference type="EMBL" id="BTRK01000005">
    <property type="protein sequence ID" value="GMR55933.1"/>
    <property type="molecule type" value="Genomic_DNA"/>
</dbReference>
<proteinExistence type="predicted"/>
<feature type="region of interest" description="Disordered" evidence="1">
    <location>
        <begin position="32"/>
        <end position="61"/>
    </location>
</feature>
<feature type="non-terminal residue" evidence="2">
    <location>
        <position position="1"/>
    </location>
</feature>
<evidence type="ECO:0000256" key="1">
    <source>
        <dbReference type="SAM" id="MobiDB-lite"/>
    </source>
</evidence>
<keyword evidence="3" id="KW-1185">Reference proteome</keyword>
<reference evidence="3" key="1">
    <citation type="submission" date="2022-10" db="EMBL/GenBank/DDBJ databases">
        <title>Genome assembly of Pristionchus species.</title>
        <authorList>
            <person name="Yoshida K."/>
            <person name="Sommer R.J."/>
        </authorList>
    </citation>
    <scope>NUCLEOTIDE SEQUENCE [LARGE SCALE GENOMIC DNA]</scope>
    <source>
        <strain evidence="3">RS5460</strain>
    </source>
</reference>
<protein>
    <submittedName>
        <fullName evidence="2">Uncharacterized protein</fullName>
    </submittedName>
</protein>
<comment type="caution">
    <text evidence="2">The sequence shown here is derived from an EMBL/GenBank/DDBJ whole genome shotgun (WGS) entry which is preliminary data.</text>
</comment>
<accession>A0AAN5I7Z9</accession>
<gene>
    <name evidence="2" type="ORF">PMAYCL1PPCAC_26128</name>
</gene>
<evidence type="ECO:0000313" key="2">
    <source>
        <dbReference type="EMBL" id="GMR55933.1"/>
    </source>
</evidence>
<evidence type="ECO:0000313" key="3">
    <source>
        <dbReference type="Proteomes" id="UP001328107"/>
    </source>
</evidence>